<organism evidence="3 4">
    <name type="scientific">Nitrosomonas halophila</name>
    <dbReference type="NCBI Taxonomy" id="44576"/>
    <lineage>
        <taxon>Bacteria</taxon>
        <taxon>Pseudomonadati</taxon>
        <taxon>Pseudomonadota</taxon>
        <taxon>Betaproteobacteria</taxon>
        <taxon>Nitrosomonadales</taxon>
        <taxon>Nitrosomonadaceae</taxon>
        <taxon>Nitrosomonas</taxon>
    </lineage>
</organism>
<gene>
    <name evidence="3" type="ORF">SAMN05421881_103027</name>
</gene>
<dbReference type="PANTHER" id="PTHR13947">
    <property type="entry name" value="GNAT FAMILY N-ACETYLTRANSFERASE"/>
    <property type="match status" value="1"/>
</dbReference>
<dbReference type="PANTHER" id="PTHR13947:SF37">
    <property type="entry name" value="LD18367P"/>
    <property type="match status" value="1"/>
</dbReference>
<dbReference type="GO" id="GO:0008080">
    <property type="term" value="F:N-acetyltransferase activity"/>
    <property type="evidence" value="ECO:0007669"/>
    <property type="project" value="InterPro"/>
</dbReference>
<dbReference type="AlphaFoldDB" id="A0A1H3J4Z4"/>
<dbReference type="InterPro" id="IPR016181">
    <property type="entry name" value="Acyl_CoA_acyltransferase"/>
</dbReference>
<keyword evidence="4" id="KW-1185">Reference proteome</keyword>
<proteinExistence type="predicted"/>
<dbReference type="Gene3D" id="3.40.630.30">
    <property type="match status" value="1"/>
</dbReference>
<dbReference type="STRING" id="44576.SAMN05421881_103027"/>
<feature type="domain" description="N-acetyltransferase" evidence="2">
    <location>
        <begin position="1"/>
        <end position="124"/>
    </location>
</feature>
<evidence type="ECO:0000259" key="2">
    <source>
        <dbReference type="PROSITE" id="PS51186"/>
    </source>
</evidence>
<protein>
    <submittedName>
        <fullName evidence="3">Acetyltransferase (GNAT) family protein</fullName>
    </submittedName>
</protein>
<dbReference type="Pfam" id="PF00583">
    <property type="entry name" value="Acetyltransf_1"/>
    <property type="match status" value="1"/>
</dbReference>
<dbReference type="InterPro" id="IPR050769">
    <property type="entry name" value="NAT_camello-type"/>
</dbReference>
<evidence type="ECO:0000313" key="4">
    <source>
        <dbReference type="Proteomes" id="UP000198640"/>
    </source>
</evidence>
<dbReference type="CDD" id="cd04301">
    <property type="entry name" value="NAT_SF"/>
    <property type="match status" value="1"/>
</dbReference>
<evidence type="ECO:0000313" key="3">
    <source>
        <dbReference type="EMBL" id="SDY35063.1"/>
    </source>
</evidence>
<dbReference type="Proteomes" id="UP000198640">
    <property type="component" value="Unassembled WGS sequence"/>
</dbReference>
<accession>A0A1H3J4Z4</accession>
<reference evidence="3 4" key="1">
    <citation type="submission" date="2016-10" db="EMBL/GenBank/DDBJ databases">
        <authorList>
            <person name="de Groot N.N."/>
        </authorList>
    </citation>
    <scope>NUCLEOTIDE SEQUENCE [LARGE SCALE GENOMIC DNA]</scope>
    <source>
        <strain evidence="3 4">Nm1</strain>
    </source>
</reference>
<evidence type="ECO:0000256" key="1">
    <source>
        <dbReference type="ARBA" id="ARBA00022679"/>
    </source>
</evidence>
<dbReference type="InterPro" id="IPR000182">
    <property type="entry name" value="GNAT_dom"/>
</dbReference>
<keyword evidence="1 3" id="KW-0808">Transferase</keyword>
<dbReference type="SUPFAM" id="SSF55729">
    <property type="entry name" value="Acyl-CoA N-acyltransferases (Nat)"/>
    <property type="match status" value="1"/>
</dbReference>
<dbReference type="PROSITE" id="PS51186">
    <property type="entry name" value="GNAT"/>
    <property type="match status" value="1"/>
</dbReference>
<name>A0A1H3J4Z4_9PROT</name>
<dbReference type="EMBL" id="FNOY01000030">
    <property type="protein sequence ID" value="SDY35063.1"/>
    <property type="molecule type" value="Genomic_DNA"/>
</dbReference>
<sequence>MLEEGDRRLAADPYRIVREGGHILSLVESGKVIGVCALFKESPARFQLARMTVAPDERGKGYGKILLQAAIERARMRGATSLYLLSNTALGIALALYRKHGFHTLSEGVHPVYARCNIVMELAL</sequence>